<organism evidence="2 3">
    <name type="scientific">Malurus cyaneus samueli</name>
    <dbReference type="NCBI Taxonomy" id="2593467"/>
    <lineage>
        <taxon>Eukaryota</taxon>
        <taxon>Metazoa</taxon>
        <taxon>Chordata</taxon>
        <taxon>Craniata</taxon>
        <taxon>Vertebrata</taxon>
        <taxon>Euteleostomi</taxon>
        <taxon>Archelosauria</taxon>
        <taxon>Archosauria</taxon>
        <taxon>Dinosauria</taxon>
        <taxon>Saurischia</taxon>
        <taxon>Theropoda</taxon>
        <taxon>Coelurosauria</taxon>
        <taxon>Aves</taxon>
        <taxon>Neognathae</taxon>
        <taxon>Neoaves</taxon>
        <taxon>Telluraves</taxon>
        <taxon>Australaves</taxon>
        <taxon>Passeriformes</taxon>
        <taxon>Meliphagoidea</taxon>
        <taxon>Maluridae</taxon>
        <taxon>Malurus</taxon>
    </lineage>
</organism>
<evidence type="ECO:0000313" key="3">
    <source>
        <dbReference type="Proteomes" id="UP000694560"/>
    </source>
</evidence>
<protein>
    <recommendedName>
        <fullName evidence="1">DNA-repair protein Xrcc1 N-terminal domain-containing protein</fullName>
    </recommendedName>
</protein>
<dbReference type="SUPFAM" id="SSF49785">
    <property type="entry name" value="Galactose-binding domain-like"/>
    <property type="match status" value="1"/>
</dbReference>
<reference evidence="2" key="1">
    <citation type="submission" date="2025-08" db="UniProtKB">
        <authorList>
            <consortium name="Ensembl"/>
        </authorList>
    </citation>
    <scope>IDENTIFICATION</scope>
</reference>
<dbReference type="OrthoDB" id="25840at2759"/>
<dbReference type="Gene3D" id="2.60.120.260">
    <property type="entry name" value="Galactose-binding domain-like"/>
    <property type="match status" value="1"/>
</dbReference>
<dbReference type="GO" id="GO:0005634">
    <property type="term" value="C:nucleus"/>
    <property type="evidence" value="ECO:0007669"/>
    <property type="project" value="InterPro"/>
</dbReference>
<dbReference type="AlphaFoldDB" id="A0A8C5TAG5"/>
<feature type="domain" description="DNA-repair protein Xrcc1 N-terminal" evidence="1">
    <location>
        <begin position="1"/>
        <end position="84"/>
    </location>
</feature>
<dbReference type="PANTHER" id="PTHR11370">
    <property type="entry name" value="DNA-REPAIR PROTEIN XRCC1"/>
    <property type="match status" value="1"/>
</dbReference>
<dbReference type="GO" id="GO:0006284">
    <property type="term" value="P:base-excision repair"/>
    <property type="evidence" value="ECO:0007669"/>
    <property type="project" value="TreeGrafter"/>
</dbReference>
<dbReference type="Proteomes" id="UP000694560">
    <property type="component" value="Unplaced"/>
</dbReference>
<sequence length="116" mass="12238">MPELPFIRVVSVTSADPRHPAENLLRPDDGGRWRGAAAGEKQMSVVLEVRGELVGGSRPIHSVHVGNDGAAFVEILVGSSAGGDFQLGMNDLQNHRVGGGKVLQNHRVGAEMAPKP</sequence>
<proteinExistence type="predicted"/>
<keyword evidence="3" id="KW-1185">Reference proteome</keyword>
<evidence type="ECO:0000313" key="2">
    <source>
        <dbReference type="Ensembl" id="ENSMCSP00000004899.1"/>
    </source>
</evidence>
<reference evidence="2" key="2">
    <citation type="submission" date="2025-09" db="UniProtKB">
        <authorList>
            <consortium name="Ensembl"/>
        </authorList>
    </citation>
    <scope>IDENTIFICATION</scope>
</reference>
<dbReference type="Ensembl" id="ENSMCST00000005012.1">
    <property type="protein sequence ID" value="ENSMCSP00000004899.1"/>
    <property type="gene ID" value="ENSMCSG00000003576.1"/>
</dbReference>
<dbReference type="PANTHER" id="PTHR11370:SF5">
    <property type="entry name" value="DNA REPAIR PROTEIN XRCC1"/>
    <property type="match status" value="1"/>
</dbReference>
<dbReference type="GO" id="GO:0003684">
    <property type="term" value="F:damaged DNA binding"/>
    <property type="evidence" value="ECO:0007669"/>
    <property type="project" value="InterPro"/>
</dbReference>
<dbReference type="GO" id="GO:0000012">
    <property type="term" value="P:single strand break repair"/>
    <property type="evidence" value="ECO:0007669"/>
    <property type="project" value="InterPro"/>
</dbReference>
<accession>A0A8C5TAG5</accession>
<name>A0A8C5TAG5_9PASS</name>
<dbReference type="InterPro" id="IPR002706">
    <property type="entry name" value="Xrcc1_N"/>
</dbReference>
<dbReference type="Pfam" id="PF01834">
    <property type="entry name" value="XRCC1_N"/>
    <property type="match status" value="1"/>
</dbReference>
<evidence type="ECO:0000259" key="1">
    <source>
        <dbReference type="Pfam" id="PF01834"/>
    </source>
</evidence>
<dbReference type="InterPro" id="IPR008979">
    <property type="entry name" value="Galactose-bd-like_sf"/>
</dbReference>